<dbReference type="RefSeq" id="WP_231637958.1">
    <property type="nucleotide sequence ID" value="NZ_BBYR01000003.1"/>
</dbReference>
<dbReference type="PANTHER" id="PTHR42280:SF1">
    <property type="entry name" value="CITG FAMILY PROTEIN"/>
    <property type="match status" value="1"/>
</dbReference>
<dbReference type="AlphaFoldDB" id="A0A0K8NU72"/>
<dbReference type="PANTHER" id="PTHR42280">
    <property type="entry name" value="CITG FAMILY PROTEIN"/>
    <property type="match status" value="1"/>
</dbReference>
<comment type="caution">
    <text evidence="1">The sequence shown here is derived from an EMBL/GenBank/DDBJ whole genome shotgun (WGS) entry which is preliminary data.</text>
</comment>
<reference evidence="1 2" key="2">
    <citation type="journal article" date="2016" name="Science">
        <title>A bacterium that degrades and assimilates poly(ethylene terephthalate).</title>
        <authorList>
            <person name="Yoshida S."/>
            <person name="Hiraga K."/>
            <person name="Takehana T."/>
            <person name="Taniguchi I."/>
            <person name="Yamaji H."/>
            <person name="Maeda Y."/>
            <person name="Toyohara K."/>
            <person name="Miyamoto K."/>
            <person name="Kimura Y."/>
            <person name="Oda K."/>
        </authorList>
    </citation>
    <scope>NUCLEOTIDE SEQUENCE [LARGE SCALE GENOMIC DNA]</scope>
    <source>
        <strain evidence="2">NBRC 110686 / TISTR 2288 / 201-F6</strain>
    </source>
</reference>
<dbReference type="InterPro" id="IPR002736">
    <property type="entry name" value="CitG"/>
</dbReference>
<dbReference type="Gene3D" id="1.10.4200.10">
    <property type="entry name" value="Triphosphoribosyl-dephospho-CoA protein"/>
    <property type="match status" value="1"/>
</dbReference>
<name>A0A0K8NU72_PISS1</name>
<proteinExistence type="predicted"/>
<dbReference type="GO" id="GO:0005524">
    <property type="term" value="F:ATP binding"/>
    <property type="evidence" value="ECO:0007669"/>
    <property type="project" value="InterPro"/>
</dbReference>
<evidence type="ECO:0000313" key="1">
    <source>
        <dbReference type="EMBL" id="GAP33937.1"/>
    </source>
</evidence>
<protein>
    <submittedName>
        <fullName evidence="1">Triphosphoribosyl-dephospho-CoA synthetase</fullName>
    </submittedName>
</protein>
<gene>
    <name evidence="1" type="ORF">ISF6_1715</name>
</gene>
<dbReference type="STRING" id="1547922.ISF6_1715"/>
<dbReference type="GO" id="GO:0046917">
    <property type="term" value="F:triphosphoribosyl-dephospho-CoA synthase activity"/>
    <property type="evidence" value="ECO:0007669"/>
    <property type="project" value="InterPro"/>
</dbReference>
<reference evidence="2" key="1">
    <citation type="submission" date="2015-07" db="EMBL/GenBank/DDBJ databases">
        <title>Discovery of a poly(ethylene terephthalate assimilation.</title>
        <authorList>
            <person name="Yoshida S."/>
            <person name="Hiraga K."/>
            <person name="Takehana T."/>
            <person name="Taniguchi I."/>
            <person name="Yamaji H."/>
            <person name="Maeda Y."/>
            <person name="Toyohara K."/>
            <person name="Miyamoto K."/>
            <person name="Kimura Y."/>
            <person name="Oda K."/>
        </authorList>
    </citation>
    <scope>NUCLEOTIDE SEQUENCE [LARGE SCALE GENOMIC DNA]</scope>
    <source>
        <strain evidence="2">NBRC 110686 / TISTR 2288 / 201-F6</strain>
    </source>
</reference>
<keyword evidence="2" id="KW-1185">Reference proteome</keyword>
<sequence>MPEPSRRPPALPPAAVAAAAAAGGTPAAADAASLASAGPRPGAADTPAQQAWLAACTLDVAVRKAGNVSRASAGHGMQAAQFVAAAAAAAPALLRAGATLGERIEGATRASLAVAGCNTNLGIVLLGAPLAAAMQAVPVAARAEAVAGAAAGAGAADAAEAAARALRAAVVCVLQASTRDDAVQAFRAIAAANPGGLGEAPAEDVRSAPTTTLREAMALAAQRDRIAEAWAGDFAPVFDLGLPAFRDGLRAAARTGAGPAAAARAATLCAYVELLAGGPDSHIVRKHGEAVAQSVMVAAQGHREALRGGRLHEATPAWVAWDEALKRLGVNPGTSADLVVATAFAGLWCEQCAGAAPLAAASL</sequence>
<evidence type="ECO:0000313" key="2">
    <source>
        <dbReference type="Proteomes" id="UP000037660"/>
    </source>
</evidence>
<dbReference type="Pfam" id="PF01874">
    <property type="entry name" value="CitG"/>
    <property type="match status" value="1"/>
</dbReference>
<accession>A0A0K8NU72</accession>
<dbReference type="EMBL" id="BBYR01000003">
    <property type="protein sequence ID" value="GAP33937.1"/>
    <property type="molecule type" value="Genomic_DNA"/>
</dbReference>
<dbReference type="Proteomes" id="UP000037660">
    <property type="component" value="Unassembled WGS sequence"/>
</dbReference>
<organism evidence="1 2">
    <name type="scientific">Piscinibacter sakaiensis</name>
    <name type="common">Ideonella sakaiensis</name>
    <dbReference type="NCBI Taxonomy" id="1547922"/>
    <lineage>
        <taxon>Bacteria</taxon>
        <taxon>Pseudomonadati</taxon>
        <taxon>Pseudomonadota</taxon>
        <taxon>Betaproteobacteria</taxon>
        <taxon>Burkholderiales</taxon>
        <taxon>Sphaerotilaceae</taxon>
        <taxon>Piscinibacter</taxon>
    </lineage>
</organism>